<dbReference type="EMBL" id="JH598002">
    <property type="status" value="NOT_ANNOTATED_CDS"/>
    <property type="molecule type" value="Genomic_DNA"/>
</dbReference>
<evidence type="ECO:0000256" key="1">
    <source>
        <dbReference type="SAM" id="MobiDB-lite"/>
    </source>
</evidence>
<proteinExistence type="predicted"/>
<evidence type="ECO:0000259" key="2">
    <source>
        <dbReference type="Pfam" id="PF19259"/>
    </source>
</evidence>
<keyword evidence="4" id="KW-1185">Reference proteome</keyword>
<dbReference type="InterPro" id="IPR045358">
    <property type="entry name" value="Ty3_capsid"/>
</dbReference>
<feature type="domain" description="Ty3 transposon capsid-like protein" evidence="2">
    <location>
        <begin position="84"/>
        <end position="241"/>
    </location>
</feature>
<sequence>MENPTLLSKAQKVALDKLTASLGPEYVEFLVSQGPEVLTARVEGFSQYEASLLGQVQDQIASAMPTRYVSVPDEEARPRPLRVEVKNYPGKEGENLILWIREIEMAMRSGLIKLDHQQVLLALSNLDGRAREWALTCSTSVDLAFPTWESLKSQLVQVFSPPNQAYRVSSRFLSTHQDKNELTHYVQELRTLMAAMQSDPLPEAVHVTIFMEGLRTGIARTEVFRVHPSTFEEARRIAHNAEHNFKSAILGWNGYNPSSSRANSTSTPAVNTPEPMDLSYAEDEGKVELEAAEQQRQATSQHSTPSQKSGVARGYADTQ</sequence>
<dbReference type="HOGENOM" id="CLU_000384_7_4_1"/>
<dbReference type="Pfam" id="PF19259">
    <property type="entry name" value="Ty3_capsid"/>
    <property type="match status" value="1"/>
</dbReference>
<organism evidence="3 4">
    <name type="scientific">Hyaloperonospora arabidopsidis (strain Emoy2)</name>
    <name type="common">Downy mildew agent</name>
    <name type="synonym">Peronospora arabidopsidis</name>
    <dbReference type="NCBI Taxonomy" id="559515"/>
    <lineage>
        <taxon>Eukaryota</taxon>
        <taxon>Sar</taxon>
        <taxon>Stramenopiles</taxon>
        <taxon>Oomycota</taxon>
        <taxon>Peronosporomycetes</taxon>
        <taxon>Peronosporales</taxon>
        <taxon>Peronosporaceae</taxon>
        <taxon>Hyaloperonospora</taxon>
    </lineage>
</organism>
<dbReference type="STRING" id="559515.M4BWH6"/>
<protein>
    <recommendedName>
        <fullName evidence="2">Ty3 transposon capsid-like protein domain-containing protein</fullName>
    </recommendedName>
</protein>
<dbReference type="EnsemblProtists" id="HpaT810877">
    <property type="protein sequence ID" value="HpaP810877"/>
    <property type="gene ID" value="HpaG810877"/>
</dbReference>
<name>M4BWH6_HYAAE</name>
<dbReference type="InParanoid" id="M4BWH6"/>
<reference evidence="3" key="2">
    <citation type="submission" date="2015-06" db="UniProtKB">
        <authorList>
            <consortium name="EnsemblProtists"/>
        </authorList>
    </citation>
    <scope>IDENTIFICATION</scope>
    <source>
        <strain evidence="3">Emoy2</strain>
    </source>
</reference>
<feature type="compositionally biased region" description="Polar residues" evidence="1">
    <location>
        <begin position="294"/>
        <end position="309"/>
    </location>
</feature>
<dbReference type="AlphaFoldDB" id="M4BWH6"/>
<accession>M4BWH6</accession>
<reference evidence="4" key="1">
    <citation type="journal article" date="2010" name="Science">
        <title>Signatures of adaptation to obligate biotrophy in the Hyaloperonospora arabidopsidis genome.</title>
        <authorList>
            <person name="Baxter L."/>
            <person name="Tripathy S."/>
            <person name="Ishaque N."/>
            <person name="Boot N."/>
            <person name="Cabral A."/>
            <person name="Kemen E."/>
            <person name="Thines M."/>
            <person name="Ah-Fong A."/>
            <person name="Anderson R."/>
            <person name="Badejoko W."/>
            <person name="Bittner-Eddy P."/>
            <person name="Boore J.L."/>
            <person name="Chibucos M.C."/>
            <person name="Coates M."/>
            <person name="Dehal P."/>
            <person name="Delehaunty K."/>
            <person name="Dong S."/>
            <person name="Downton P."/>
            <person name="Dumas B."/>
            <person name="Fabro G."/>
            <person name="Fronick C."/>
            <person name="Fuerstenberg S.I."/>
            <person name="Fulton L."/>
            <person name="Gaulin E."/>
            <person name="Govers F."/>
            <person name="Hughes L."/>
            <person name="Humphray S."/>
            <person name="Jiang R.H."/>
            <person name="Judelson H."/>
            <person name="Kamoun S."/>
            <person name="Kyung K."/>
            <person name="Meijer H."/>
            <person name="Minx P."/>
            <person name="Morris P."/>
            <person name="Nelson J."/>
            <person name="Phuntumart V."/>
            <person name="Qutob D."/>
            <person name="Rehmany A."/>
            <person name="Rougon-Cardoso A."/>
            <person name="Ryden P."/>
            <person name="Torto-Alalibo T."/>
            <person name="Studholme D."/>
            <person name="Wang Y."/>
            <person name="Win J."/>
            <person name="Wood J."/>
            <person name="Clifton S.W."/>
            <person name="Rogers J."/>
            <person name="Van den Ackerveken G."/>
            <person name="Jones J.D."/>
            <person name="McDowell J.M."/>
            <person name="Beynon J."/>
            <person name="Tyler B.M."/>
        </authorList>
    </citation>
    <scope>NUCLEOTIDE SEQUENCE [LARGE SCALE GENOMIC DNA]</scope>
    <source>
        <strain evidence="4">Emoy2</strain>
    </source>
</reference>
<evidence type="ECO:0000313" key="4">
    <source>
        <dbReference type="Proteomes" id="UP000011713"/>
    </source>
</evidence>
<feature type="compositionally biased region" description="Polar residues" evidence="1">
    <location>
        <begin position="258"/>
        <end position="270"/>
    </location>
</feature>
<feature type="region of interest" description="Disordered" evidence="1">
    <location>
        <begin position="258"/>
        <end position="319"/>
    </location>
</feature>
<dbReference type="VEuPathDB" id="FungiDB:HpaG810877"/>
<dbReference type="Proteomes" id="UP000011713">
    <property type="component" value="Unassembled WGS sequence"/>
</dbReference>
<dbReference type="eggNOG" id="ENOG502SKG4">
    <property type="taxonomic scope" value="Eukaryota"/>
</dbReference>
<dbReference type="OMA" id="KNELTHY"/>
<evidence type="ECO:0000313" key="3">
    <source>
        <dbReference type="EnsemblProtists" id="HpaP810877"/>
    </source>
</evidence>